<dbReference type="Proteomes" id="UP001500635">
    <property type="component" value="Unassembled WGS sequence"/>
</dbReference>
<dbReference type="InterPro" id="IPR004675">
    <property type="entry name" value="AhpD_core"/>
</dbReference>
<dbReference type="PANTHER" id="PTHR35446">
    <property type="entry name" value="SI:CH211-175M2.5"/>
    <property type="match status" value="1"/>
</dbReference>
<evidence type="ECO:0000313" key="3">
    <source>
        <dbReference type="Proteomes" id="UP001500635"/>
    </source>
</evidence>
<dbReference type="Gene3D" id="1.20.1290.10">
    <property type="entry name" value="AhpD-like"/>
    <property type="match status" value="1"/>
</dbReference>
<dbReference type="NCBIfam" id="TIGR00778">
    <property type="entry name" value="ahpD_dom"/>
    <property type="match status" value="1"/>
</dbReference>
<dbReference type="GO" id="GO:0004601">
    <property type="term" value="F:peroxidase activity"/>
    <property type="evidence" value="ECO:0007669"/>
    <property type="project" value="UniProtKB-KW"/>
</dbReference>
<name>A0ABP8JZ61_9ACTN</name>
<organism evidence="2 3">
    <name type="scientific">Tsukamurella soli</name>
    <dbReference type="NCBI Taxonomy" id="644556"/>
    <lineage>
        <taxon>Bacteria</taxon>
        <taxon>Bacillati</taxon>
        <taxon>Actinomycetota</taxon>
        <taxon>Actinomycetes</taxon>
        <taxon>Mycobacteriales</taxon>
        <taxon>Tsukamurellaceae</taxon>
        <taxon>Tsukamurella</taxon>
    </lineage>
</organism>
<accession>A0ABP8JZ61</accession>
<dbReference type="NCBIfam" id="TIGR01926">
    <property type="entry name" value="peroxid_rel"/>
    <property type="match status" value="1"/>
</dbReference>
<keyword evidence="2" id="KW-0575">Peroxidase</keyword>
<dbReference type="PANTHER" id="PTHR35446:SF2">
    <property type="entry name" value="CARBOXYMUCONOLACTONE DECARBOXYLASE-LIKE DOMAIN-CONTAINING PROTEIN"/>
    <property type="match status" value="1"/>
</dbReference>
<evidence type="ECO:0000259" key="1">
    <source>
        <dbReference type="Pfam" id="PF02627"/>
    </source>
</evidence>
<dbReference type="InterPro" id="IPR029032">
    <property type="entry name" value="AhpD-like"/>
</dbReference>
<dbReference type="Gene3D" id="1.20.5.810">
    <property type="entry name" value="AhpD-like"/>
    <property type="match status" value="1"/>
</dbReference>
<dbReference type="RefSeq" id="WP_344998214.1">
    <property type="nucleotide sequence ID" value="NZ_BAABFR010000061.1"/>
</dbReference>
<gene>
    <name evidence="2" type="ORF">GCM10023147_34330</name>
</gene>
<evidence type="ECO:0000313" key="2">
    <source>
        <dbReference type="EMBL" id="GAA4398256.1"/>
    </source>
</evidence>
<comment type="caution">
    <text evidence="2">The sequence shown here is derived from an EMBL/GenBank/DDBJ whole genome shotgun (WGS) entry which is preliminary data.</text>
</comment>
<sequence>MARVAWFFPTLGDDEIPESLRSLFAKARERIGFLPNVFRAYAVRPERFSPWFTHFSSLHEPTEGLTTADREMIGVVVSSINRCPYCVVSHGHALREASGDQFTADTVAINWRHADLSDKQRAICAYAEKLTLAPHTASEGDLEALAAVGLTSREVWDVIELAAMYAFTNRMALATGQMPNEEYHYQDRAPR</sequence>
<proteinExistence type="predicted"/>
<dbReference type="InterPro" id="IPR003779">
    <property type="entry name" value="CMD-like"/>
</dbReference>
<reference evidence="3" key="1">
    <citation type="journal article" date="2019" name="Int. J. Syst. Evol. Microbiol.">
        <title>The Global Catalogue of Microorganisms (GCM) 10K type strain sequencing project: providing services to taxonomists for standard genome sequencing and annotation.</title>
        <authorList>
            <consortium name="The Broad Institute Genomics Platform"/>
            <consortium name="The Broad Institute Genome Sequencing Center for Infectious Disease"/>
            <person name="Wu L."/>
            <person name="Ma J."/>
        </authorList>
    </citation>
    <scope>NUCLEOTIDE SEQUENCE [LARGE SCALE GENOMIC DNA]</scope>
    <source>
        <strain evidence="3">JCM 17688</strain>
    </source>
</reference>
<protein>
    <submittedName>
        <fullName evidence="2">Peroxidase-related enzyme</fullName>
    </submittedName>
</protein>
<keyword evidence="3" id="KW-1185">Reference proteome</keyword>
<dbReference type="EMBL" id="BAABFR010000061">
    <property type="protein sequence ID" value="GAA4398256.1"/>
    <property type="molecule type" value="Genomic_DNA"/>
</dbReference>
<dbReference type="SUPFAM" id="SSF69118">
    <property type="entry name" value="AhpD-like"/>
    <property type="match status" value="1"/>
</dbReference>
<dbReference type="InterPro" id="IPR010195">
    <property type="entry name" value="Uncharacterised_peroxidase-rel"/>
</dbReference>
<keyword evidence="2" id="KW-0560">Oxidoreductase</keyword>
<feature type="domain" description="Carboxymuconolactone decarboxylase-like" evidence="1">
    <location>
        <begin position="59"/>
        <end position="127"/>
    </location>
</feature>
<dbReference type="Pfam" id="PF02627">
    <property type="entry name" value="CMD"/>
    <property type="match status" value="1"/>
</dbReference>